<gene>
    <name evidence="1" type="ORF">MOQ_008223</name>
</gene>
<dbReference type="OrthoDB" id="252644at2759"/>
<sequence length="187" mass="20012">MYQLDVVPGRTFAALRLEREMPVMEEVSDVASGDGSASSVRGGPSGYITSVLAVLFGTFAAPQRLKALIPLCQRWSVPVPSGAGAGRDKDACRTAMERLAAKVCGVIEKRVYGASFEEGLRTLSFSGNASLGSTGALRLRNSAFEKNVLPGDFRRRSVLRQASLSAAGEAWPVEEDPVVTIRVRRPV</sequence>
<proteinExistence type="predicted"/>
<dbReference type="AlphaFoldDB" id="K2N0C7"/>
<dbReference type="Proteomes" id="UP000007350">
    <property type="component" value="Unassembled WGS sequence"/>
</dbReference>
<comment type="caution">
    <text evidence="1">The sequence shown here is derived from an EMBL/GenBank/DDBJ whole genome shotgun (WGS) entry which is preliminary data.</text>
</comment>
<organism evidence="1 2">
    <name type="scientific">Trypanosoma cruzi marinkellei</name>
    <dbReference type="NCBI Taxonomy" id="85056"/>
    <lineage>
        <taxon>Eukaryota</taxon>
        <taxon>Discoba</taxon>
        <taxon>Euglenozoa</taxon>
        <taxon>Kinetoplastea</taxon>
        <taxon>Metakinetoplastina</taxon>
        <taxon>Trypanosomatida</taxon>
        <taxon>Trypanosomatidae</taxon>
        <taxon>Trypanosoma</taxon>
        <taxon>Schizotrypanum</taxon>
    </lineage>
</organism>
<name>K2N0C7_TRYCR</name>
<reference evidence="1 2" key="1">
    <citation type="journal article" date="2012" name="BMC Genomics">
        <title>Comparative genomic analysis of human infective Trypanosoma cruzi lineages with the bat-restricted subspecies T. cruzi marinkellei.</title>
        <authorList>
            <person name="Franzen O."/>
            <person name="Talavera-Lopez C."/>
            <person name="Ochaya S."/>
            <person name="Butler C.E."/>
            <person name="Messenger L.A."/>
            <person name="Lewis M.D."/>
            <person name="Llewellyn M.S."/>
            <person name="Marinkelle C.J."/>
            <person name="Tyler K.M."/>
            <person name="Miles M.A."/>
            <person name="Andersson B."/>
        </authorList>
    </citation>
    <scope>NUCLEOTIDE SEQUENCE [LARGE SCALE GENOMIC DNA]</scope>
    <source>
        <strain evidence="1 2">B7</strain>
    </source>
</reference>
<evidence type="ECO:0000313" key="1">
    <source>
        <dbReference type="EMBL" id="EKF28041.1"/>
    </source>
</evidence>
<keyword evidence="1" id="KW-0675">Receptor</keyword>
<keyword evidence="2" id="KW-1185">Reference proteome</keyword>
<accession>K2N0C7</accession>
<protein>
    <submittedName>
        <fullName evidence="1">Receptor-type adenylate cyclase, putative</fullName>
    </submittedName>
</protein>
<evidence type="ECO:0000313" key="2">
    <source>
        <dbReference type="Proteomes" id="UP000007350"/>
    </source>
</evidence>
<dbReference type="EMBL" id="AHKC01016913">
    <property type="protein sequence ID" value="EKF28041.1"/>
    <property type="molecule type" value="Genomic_DNA"/>
</dbReference>